<keyword evidence="2" id="KW-0645">Protease</keyword>
<dbReference type="PANTHER" id="PTHR32282">
    <property type="entry name" value="BINDING PROTEIN TRANSPEPTIDASE, PUTATIVE-RELATED"/>
    <property type="match status" value="1"/>
</dbReference>
<feature type="compositionally biased region" description="Low complexity" evidence="9">
    <location>
        <begin position="626"/>
        <end position="635"/>
    </location>
</feature>
<evidence type="ECO:0000256" key="7">
    <source>
        <dbReference type="ARBA" id="ARBA00034000"/>
    </source>
</evidence>
<comment type="caution">
    <text evidence="13">The sequence shown here is derived from an EMBL/GenBank/DDBJ whole genome shotgun (WGS) entry which is preliminary data.</text>
</comment>
<proteinExistence type="predicted"/>
<feature type="region of interest" description="Disordered" evidence="9">
    <location>
        <begin position="602"/>
        <end position="635"/>
    </location>
</feature>
<evidence type="ECO:0000256" key="2">
    <source>
        <dbReference type="ARBA" id="ARBA00022670"/>
    </source>
</evidence>
<dbReference type="GO" id="GO:0008658">
    <property type="term" value="F:penicillin binding"/>
    <property type="evidence" value="ECO:0007669"/>
    <property type="project" value="InterPro"/>
</dbReference>
<dbReference type="OrthoDB" id="9766909at2"/>
<evidence type="ECO:0000256" key="6">
    <source>
        <dbReference type="ARBA" id="ARBA00023268"/>
    </source>
</evidence>
<dbReference type="GO" id="GO:0009252">
    <property type="term" value="P:peptidoglycan biosynthetic process"/>
    <property type="evidence" value="ECO:0007669"/>
    <property type="project" value="TreeGrafter"/>
</dbReference>
<keyword evidence="10" id="KW-1133">Transmembrane helix</keyword>
<feature type="transmembrane region" description="Helical" evidence="10">
    <location>
        <begin position="12"/>
        <end position="37"/>
    </location>
</feature>
<dbReference type="GO" id="GO:0009002">
    <property type="term" value="F:serine-type D-Ala-D-Ala carboxypeptidase activity"/>
    <property type="evidence" value="ECO:0007669"/>
    <property type="project" value="UniProtKB-EC"/>
</dbReference>
<dbReference type="AlphaFoldDB" id="A0A5B2WT21"/>
<keyword evidence="1" id="KW-0121">Carboxypeptidase</keyword>
<dbReference type="InterPro" id="IPR036950">
    <property type="entry name" value="PBP_transglycosylase"/>
</dbReference>
<dbReference type="InterPro" id="IPR012338">
    <property type="entry name" value="Beta-lactam/transpept-like"/>
</dbReference>
<sequence>MVARRSAGLVKLIGLCLTAGVLVAAVLFPVVGSIGLVSNRAADTVDQTSGDLAKGELPLVTTVQDKDGNAIAYLFNQYRIPTPSDQIAKSMKAAIVAIEDRRFYEHNGVDWQGILRAAAKAGSGGDTQGASTLDQQYVKNYLAFVLGKGDKDAYEKATEQTVARKLKEARIALQLEQRLRAEGKDAKEVILTDYLNVVPYGNRTFGIGAAARTYFNTTPDQLTVPQAALLAAVVNAPSTLNPGTAPDDALKRRNIVIDRMRDTGALGPDKAAAEKAATEYKAAPLGVVSPLNTVSNGCVISEGDGPANGFFCSYLIDYLAKAGLSLDQLKTGGYTIKTTLDQAATRAAKQAAEQQVPKTTDGIANVMSVVQPGQDSHKVRALVSSRDFGNDLNAGQTAYPLPSEVTKFGAGSIYKVFTAAAAMERGLTGIDKTIKTPGNYCSTVFKDGRKPYCVKNAGTYGEEMTLTQALATSPNTGFLGLEDQIGSVAPVVDMAYKLGMRETMQGVNDDGDPLKADKSNGPSLGDATKNENRGSFTLGAGATSVLELANVSATLMSGGKWCPPTPVEQVLDRNGQPVQLKEPACEQVVPKELAYSLVQGMSQDDKGTGTSAGAARNSSWDRPILGKTGTTETSKSTAFMGATPQYAGAVMILSDSPNPENICGGNGRPLYLCGNSANGIGGIYGGTAAAPTWFNAMKVIHQNLPVEQLPPADPKYR</sequence>
<evidence type="ECO:0000259" key="12">
    <source>
        <dbReference type="Pfam" id="PF00912"/>
    </source>
</evidence>
<evidence type="ECO:0000256" key="4">
    <source>
        <dbReference type="ARBA" id="ARBA00022679"/>
    </source>
</evidence>
<gene>
    <name evidence="13" type="ORF">F0L68_31370</name>
</gene>
<reference evidence="13 14" key="2">
    <citation type="submission" date="2019-09" db="EMBL/GenBank/DDBJ databases">
        <authorList>
            <person name="Jin C."/>
        </authorList>
    </citation>
    <scope>NUCLEOTIDE SEQUENCE [LARGE SCALE GENOMIC DNA]</scope>
    <source>
        <strain evidence="13 14">AN110305</strain>
    </source>
</reference>
<evidence type="ECO:0000256" key="5">
    <source>
        <dbReference type="ARBA" id="ARBA00022801"/>
    </source>
</evidence>
<evidence type="ECO:0000256" key="1">
    <source>
        <dbReference type="ARBA" id="ARBA00022645"/>
    </source>
</evidence>
<dbReference type="GO" id="GO:0006508">
    <property type="term" value="P:proteolysis"/>
    <property type="evidence" value="ECO:0007669"/>
    <property type="project" value="UniProtKB-KW"/>
</dbReference>
<keyword evidence="3" id="KW-0328">Glycosyltransferase</keyword>
<keyword evidence="14" id="KW-1185">Reference proteome</keyword>
<evidence type="ECO:0000256" key="3">
    <source>
        <dbReference type="ARBA" id="ARBA00022676"/>
    </source>
</evidence>
<dbReference type="Proteomes" id="UP000323454">
    <property type="component" value="Unassembled WGS sequence"/>
</dbReference>
<feature type="compositionally biased region" description="Polar residues" evidence="9">
    <location>
        <begin position="608"/>
        <end position="620"/>
    </location>
</feature>
<dbReference type="PANTHER" id="PTHR32282:SF33">
    <property type="entry name" value="PEPTIDOGLYCAN GLYCOSYLTRANSFERASE"/>
    <property type="match status" value="1"/>
</dbReference>
<dbReference type="GO" id="GO:0030288">
    <property type="term" value="C:outer membrane-bounded periplasmic space"/>
    <property type="evidence" value="ECO:0007669"/>
    <property type="project" value="TreeGrafter"/>
</dbReference>
<dbReference type="SUPFAM" id="SSF56601">
    <property type="entry name" value="beta-lactamase/transpeptidase-like"/>
    <property type="match status" value="1"/>
</dbReference>
<feature type="domain" description="Penicillin-binding protein transpeptidase" evidence="11">
    <location>
        <begin position="377"/>
        <end position="652"/>
    </location>
</feature>
<dbReference type="Gene3D" id="3.40.710.10">
    <property type="entry name" value="DD-peptidase/beta-lactamase superfamily"/>
    <property type="match status" value="1"/>
</dbReference>
<dbReference type="InterPro" id="IPR023346">
    <property type="entry name" value="Lysozyme-like_dom_sf"/>
</dbReference>
<evidence type="ECO:0000256" key="8">
    <source>
        <dbReference type="ARBA" id="ARBA00049902"/>
    </source>
</evidence>
<keyword evidence="5" id="KW-0378">Hydrolase</keyword>
<keyword evidence="10" id="KW-0472">Membrane</keyword>
<evidence type="ECO:0000313" key="13">
    <source>
        <dbReference type="EMBL" id="KAA2254108.1"/>
    </source>
</evidence>
<dbReference type="Pfam" id="PF00905">
    <property type="entry name" value="Transpeptidase"/>
    <property type="match status" value="1"/>
</dbReference>
<reference evidence="13 14" key="1">
    <citation type="submission" date="2019-09" db="EMBL/GenBank/DDBJ databases">
        <title>Goodfellowia gen. nov., a new genus of the Pseudonocardineae related to Actinoalloteichus, containing Goodfellowia coeruleoviolacea gen. nov., comb. nov. gen. nov., comb. nov.</title>
        <authorList>
            <person name="Labeda D."/>
        </authorList>
    </citation>
    <scope>NUCLEOTIDE SEQUENCE [LARGE SCALE GENOMIC DNA]</scope>
    <source>
        <strain evidence="13 14">AN110305</strain>
    </source>
</reference>
<dbReference type="Gene3D" id="1.10.3810.10">
    <property type="entry name" value="Biosynthetic peptidoglycan transglycosylase-like"/>
    <property type="match status" value="1"/>
</dbReference>
<protein>
    <submittedName>
        <fullName evidence="13">Penicillin-binding protein</fullName>
    </submittedName>
</protein>
<evidence type="ECO:0000256" key="10">
    <source>
        <dbReference type="SAM" id="Phobius"/>
    </source>
</evidence>
<keyword evidence="6" id="KW-0511">Multifunctional enzyme</keyword>
<dbReference type="InterPro" id="IPR001264">
    <property type="entry name" value="Glyco_trans_51"/>
</dbReference>
<feature type="region of interest" description="Disordered" evidence="9">
    <location>
        <begin position="506"/>
        <end position="532"/>
    </location>
</feature>
<dbReference type="GO" id="GO:0008955">
    <property type="term" value="F:peptidoglycan glycosyltransferase activity"/>
    <property type="evidence" value="ECO:0007669"/>
    <property type="project" value="UniProtKB-EC"/>
</dbReference>
<evidence type="ECO:0000259" key="11">
    <source>
        <dbReference type="Pfam" id="PF00905"/>
    </source>
</evidence>
<comment type="catalytic activity">
    <reaction evidence="7">
        <text>Preferential cleavage: (Ac)2-L-Lys-D-Ala-|-D-Ala. Also transpeptidation of peptidyl-alanyl moieties that are N-acyl substituents of D-alanine.</text>
        <dbReference type="EC" id="3.4.16.4"/>
    </reaction>
</comment>
<dbReference type="InterPro" id="IPR050396">
    <property type="entry name" value="Glycosyltr_51/Transpeptidase"/>
</dbReference>
<keyword evidence="10" id="KW-0812">Transmembrane</keyword>
<evidence type="ECO:0000313" key="14">
    <source>
        <dbReference type="Proteomes" id="UP000323454"/>
    </source>
</evidence>
<accession>A0A5B2WT21</accession>
<organism evidence="13 14">
    <name type="scientific">Solihabitans fulvus</name>
    <dbReference type="NCBI Taxonomy" id="1892852"/>
    <lineage>
        <taxon>Bacteria</taxon>
        <taxon>Bacillati</taxon>
        <taxon>Actinomycetota</taxon>
        <taxon>Actinomycetes</taxon>
        <taxon>Pseudonocardiales</taxon>
        <taxon>Pseudonocardiaceae</taxon>
        <taxon>Solihabitans</taxon>
    </lineage>
</organism>
<comment type="catalytic activity">
    <reaction evidence="8">
        <text>[GlcNAc-(1-&gt;4)-Mur2Ac(oyl-L-Ala-gamma-D-Glu-L-Lys-D-Ala-D-Ala)](n)-di-trans,octa-cis-undecaprenyl diphosphate + beta-D-GlcNAc-(1-&gt;4)-Mur2Ac(oyl-L-Ala-gamma-D-Glu-L-Lys-D-Ala-D-Ala)-di-trans,octa-cis-undecaprenyl diphosphate = [GlcNAc-(1-&gt;4)-Mur2Ac(oyl-L-Ala-gamma-D-Glu-L-Lys-D-Ala-D-Ala)](n+1)-di-trans,octa-cis-undecaprenyl diphosphate + di-trans,octa-cis-undecaprenyl diphosphate + H(+)</text>
        <dbReference type="Rhea" id="RHEA:23708"/>
        <dbReference type="Rhea" id="RHEA-COMP:9602"/>
        <dbReference type="Rhea" id="RHEA-COMP:9603"/>
        <dbReference type="ChEBI" id="CHEBI:15378"/>
        <dbReference type="ChEBI" id="CHEBI:58405"/>
        <dbReference type="ChEBI" id="CHEBI:60033"/>
        <dbReference type="ChEBI" id="CHEBI:78435"/>
        <dbReference type="EC" id="2.4.99.28"/>
    </reaction>
</comment>
<dbReference type="Pfam" id="PF00912">
    <property type="entry name" value="Transgly"/>
    <property type="match status" value="1"/>
</dbReference>
<keyword evidence="4" id="KW-0808">Transferase</keyword>
<name>A0A5B2WT21_9PSEU</name>
<dbReference type="InterPro" id="IPR001460">
    <property type="entry name" value="PCN-bd_Tpept"/>
</dbReference>
<dbReference type="SUPFAM" id="SSF53955">
    <property type="entry name" value="Lysozyme-like"/>
    <property type="match status" value="1"/>
</dbReference>
<feature type="domain" description="Glycosyl transferase family 51" evidence="12">
    <location>
        <begin position="70"/>
        <end position="260"/>
    </location>
</feature>
<evidence type="ECO:0000256" key="9">
    <source>
        <dbReference type="SAM" id="MobiDB-lite"/>
    </source>
</evidence>
<dbReference type="EMBL" id="VUOB01000063">
    <property type="protein sequence ID" value="KAA2254108.1"/>
    <property type="molecule type" value="Genomic_DNA"/>
</dbReference>